<dbReference type="Proteomes" id="UP000326799">
    <property type="component" value="Unassembled WGS sequence"/>
</dbReference>
<feature type="region of interest" description="Disordered" evidence="1">
    <location>
        <begin position="63"/>
        <end position="121"/>
    </location>
</feature>
<evidence type="ECO:0000313" key="3">
    <source>
        <dbReference type="Proteomes" id="UP000326799"/>
    </source>
</evidence>
<reference evidence="2 3" key="1">
    <citation type="submission" date="2019-04" db="EMBL/GenBank/DDBJ databases">
        <title>Fungal friends and foes A comparative genomics study of 23 Aspergillus species from section Flavi.</title>
        <authorList>
            <consortium name="DOE Joint Genome Institute"/>
            <person name="Kjaerbolling I."/>
            <person name="Vesth T.C."/>
            <person name="Frisvad J.C."/>
            <person name="Nybo J.L."/>
            <person name="Theobald S."/>
            <person name="Kildgaard S."/>
            <person name="Petersen T.I."/>
            <person name="Kuo A."/>
            <person name="Sato A."/>
            <person name="Lyhne E.K."/>
            <person name="Kogle M.E."/>
            <person name="Wiebenga A."/>
            <person name="Kun R.S."/>
            <person name="Lubbers R.J."/>
            <person name="Makela M.R."/>
            <person name="Barry K."/>
            <person name="Chovatia M."/>
            <person name="Clum A."/>
            <person name="Daum C."/>
            <person name="Haridas S."/>
            <person name="He G."/>
            <person name="LaButti K."/>
            <person name="Lipzen A."/>
            <person name="Mondo S."/>
            <person name="Pangilinan J."/>
            <person name="Riley R."/>
            <person name="Salamov A."/>
            <person name="Simmons B.A."/>
            <person name="Magnuson J.K."/>
            <person name="Henrissat B."/>
            <person name="Mortensen U.H."/>
            <person name="Larsen T.O."/>
            <person name="De vries R.P."/>
            <person name="Grigoriev I.V."/>
            <person name="Machida M."/>
            <person name="Baker S.E."/>
            <person name="Andersen M.R."/>
        </authorList>
    </citation>
    <scope>NUCLEOTIDE SEQUENCE [LARGE SCALE GENOMIC DNA]</scope>
    <source>
        <strain evidence="2 3">CBS 126849</strain>
    </source>
</reference>
<feature type="compositionally biased region" description="Basic and acidic residues" evidence="1">
    <location>
        <begin position="82"/>
        <end position="121"/>
    </location>
</feature>
<proteinExistence type="predicted"/>
<sequence length="121" mass="14697">MQAERSNSQNARARFEQSVTFQPVFAFDNQLVNLSYCNRRKQERQYKQLSDWERAAQAVENIRKEETTVVESQTEEDDDNENQNKHEQERLQQELDRRAKEAELQRLRKPREEAEKQRRKE</sequence>
<evidence type="ECO:0000313" key="2">
    <source>
        <dbReference type="EMBL" id="KAB8215015.1"/>
    </source>
</evidence>
<dbReference type="EMBL" id="ML733515">
    <property type="protein sequence ID" value="KAB8215015.1"/>
    <property type="molecule type" value="Genomic_DNA"/>
</dbReference>
<evidence type="ECO:0000256" key="1">
    <source>
        <dbReference type="SAM" id="MobiDB-lite"/>
    </source>
</evidence>
<keyword evidence="3" id="KW-1185">Reference proteome</keyword>
<protein>
    <submittedName>
        <fullName evidence="2">Uncharacterized protein</fullName>
    </submittedName>
</protein>
<dbReference type="AlphaFoldDB" id="A0A5N6ED83"/>
<accession>A0A5N6ED83</accession>
<name>A0A5N6ED83_9EURO</name>
<organism evidence="2 3">
    <name type="scientific">Aspergillus novoparasiticus</name>
    <dbReference type="NCBI Taxonomy" id="986946"/>
    <lineage>
        <taxon>Eukaryota</taxon>
        <taxon>Fungi</taxon>
        <taxon>Dikarya</taxon>
        <taxon>Ascomycota</taxon>
        <taxon>Pezizomycotina</taxon>
        <taxon>Eurotiomycetes</taxon>
        <taxon>Eurotiomycetidae</taxon>
        <taxon>Eurotiales</taxon>
        <taxon>Aspergillaceae</taxon>
        <taxon>Aspergillus</taxon>
        <taxon>Aspergillus subgen. Circumdati</taxon>
    </lineage>
</organism>
<gene>
    <name evidence="2" type="ORF">BDV33DRAFT_208769</name>
</gene>